<evidence type="ECO:0000256" key="3">
    <source>
        <dbReference type="ARBA" id="ARBA00012662"/>
    </source>
</evidence>
<dbReference type="InterPro" id="IPR000933">
    <property type="entry name" value="Glyco_hydro_29"/>
</dbReference>
<dbReference type="KEGG" id="pmuc:ING2E5A_0904"/>
<dbReference type="RefSeq" id="WP_071136345.1">
    <property type="nucleotide sequence ID" value="NZ_JAQVII010000055.1"/>
</dbReference>
<dbReference type="InterPro" id="IPR057739">
    <property type="entry name" value="Glyco_hydro_29_N"/>
</dbReference>
<gene>
    <name evidence="10" type="ORF">ING2E5A_0904</name>
</gene>
<dbReference type="EMBL" id="LT608328">
    <property type="protein sequence ID" value="SCM56490.1"/>
    <property type="molecule type" value="Genomic_DNA"/>
</dbReference>
<dbReference type="EC" id="3.2.1.51" evidence="3"/>
<evidence type="ECO:0000256" key="4">
    <source>
        <dbReference type="ARBA" id="ARBA00022729"/>
    </source>
</evidence>
<dbReference type="GO" id="GO:0004560">
    <property type="term" value="F:alpha-L-fucosidase activity"/>
    <property type="evidence" value="ECO:0007669"/>
    <property type="project" value="UniProtKB-EC"/>
</dbReference>
<dbReference type="Pfam" id="PF03372">
    <property type="entry name" value="Exo_endo_phos"/>
    <property type="match status" value="1"/>
</dbReference>
<evidence type="ECO:0000259" key="8">
    <source>
        <dbReference type="Pfam" id="PF01120"/>
    </source>
</evidence>
<evidence type="ECO:0000256" key="7">
    <source>
        <dbReference type="SAM" id="SignalP"/>
    </source>
</evidence>
<dbReference type="Gene3D" id="3.20.20.80">
    <property type="entry name" value="Glycosidases"/>
    <property type="match status" value="1"/>
</dbReference>
<dbReference type="Gene3D" id="3.60.10.10">
    <property type="entry name" value="Endonuclease/exonuclease/phosphatase"/>
    <property type="match status" value="1"/>
</dbReference>
<dbReference type="SUPFAM" id="SSF56219">
    <property type="entry name" value="DNase I-like"/>
    <property type="match status" value="1"/>
</dbReference>
<organism evidence="10 11">
    <name type="scientific">Petrimonas mucosa</name>
    <dbReference type="NCBI Taxonomy" id="1642646"/>
    <lineage>
        <taxon>Bacteria</taxon>
        <taxon>Pseudomonadati</taxon>
        <taxon>Bacteroidota</taxon>
        <taxon>Bacteroidia</taxon>
        <taxon>Bacteroidales</taxon>
        <taxon>Dysgonomonadaceae</taxon>
        <taxon>Petrimonas</taxon>
    </lineage>
</organism>
<keyword evidence="6 10" id="KW-0326">Glycosidase</keyword>
<dbReference type="AlphaFoldDB" id="A0A1G4G5F5"/>
<dbReference type="InterPro" id="IPR016286">
    <property type="entry name" value="FUC_metazoa-typ"/>
</dbReference>
<feature type="chain" id="PRO_5009603814" description="alpha-L-fucosidase" evidence="7">
    <location>
        <begin position="27"/>
        <end position="742"/>
    </location>
</feature>
<evidence type="ECO:0000313" key="11">
    <source>
        <dbReference type="Proteomes" id="UP000178485"/>
    </source>
</evidence>
<dbReference type="InterPro" id="IPR005135">
    <property type="entry name" value="Endo/exonuclease/phosphatase"/>
</dbReference>
<keyword evidence="5 10" id="KW-0378">Hydrolase</keyword>
<dbReference type="GO" id="GO:0006004">
    <property type="term" value="P:fucose metabolic process"/>
    <property type="evidence" value="ECO:0007669"/>
    <property type="project" value="InterPro"/>
</dbReference>
<dbReference type="PANTHER" id="PTHR10030">
    <property type="entry name" value="ALPHA-L-FUCOSIDASE"/>
    <property type="match status" value="1"/>
</dbReference>
<keyword evidence="4 7" id="KW-0732">Signal</keyword>
<dbReference type="GO" id="GO:0016139">
    <property type="term" value="P:glycoside catabolic process"/>
    <property type="evidence" value="ECO:0007669"/>
    <property type="project" value="TreeGrafter"/>
</dbReference>
<keyword evidence="11" id="KW-1185">Reference proteome</keyword>
<evidence type="ECO:0000259" key="9">
    <source>
        <dbReference type="Pfam" id="PF03372"/>
    </source>
</evidence>
<evidence type="ECO:0000256" key="5">
    <source>
        <dbReference type="ARBA" id="ARBA00022801"/>
    </source>
</evidence>
<evidence type="ECO:0000313" key="10">
    <source>
        <dbReference type="EMBL" id="SCM56490.1"/>
    </source>
</evidence>
<dbReference type="Pfam" id="PF01120">
    <property type="entry name" value="Alpha_L_fucos"/>
    <property type="match status" value="1"/>
</dbReference>
<evidence type="ECO:0000256" key="1">
    <source>
        <dbReference type="ARBA" id="ARBA00004071"/>
    </source>
</evidence>
<dbReference type="Proteomes" id="UP000178485">
    <property type="component" value="Chromosome i"/>
</dbReference>
<dbReference type="InterPro" id="IPR017853">
    <property type="entry name" value="GH"/>
</dbReference>
<dbReference type="PANTHER" id="PTHR10030:SF37">
    <property type="entry name" value="ALPHA-L-FUCOSIDASE-RELATED"/>
    <property type="match status" value="1"/>
</dbReference>
<name>A0A1G4G5F5_9BACT</name>
<evidence type="ECO:0000256" key="6">
    <source>
        <dbReference type="ARBA" id="ARBA00023295"/>
    </source>
</evidence>
<proteinExistence type="inferred from homology"/>
<reference evidence="10 11" key="1">
    <citation type="submission" date="2016-08" db="EMBL/GenBank/DDBJ databases">
        <authorList>
            <person name="Seilhamer J.J."/>
        </authorList>
    </citation>
    <scope>NUCLEOTIDE SEQUENCE [LARGE SCALE GENOMIC DNA]</scope>
    <source>
        <strain evidence="10">ING2-E5A</strain>
    </source>
</reference>
<dbReference type="STRING" id="1642646.ING2E5A_0904"/>
<protein>
    <recommendedName>
        <fullName evidence="3">alpha-L-fucosidase</fullName>
        <ecNumber evidence="3">3.2.1.51</ecNumber>
    </recommendedName>
</protein>
<evidence type="ECO:0000256" key="2">
    <source>
        <dbReference type="ARBA" id="ARBA00007951"/>
    </source>
</evidence>
<dbReference type="SUPFAM" id="SSF51445">
    <property type="entry name" value="(Trans)glycosidases"/>
    <property type="match status" value="1"/>
</dbReference>
<sequence length="742" mass="85010">MTRRRPIQTRFMMLLLLCATTLASSAQLNSFPESYRISQKDIERARKVIATPLKEEPTFPNPHHEAQWFPDASLGLFMHWGIHSVVGAQPSWDMISHYRYGGKVAPPDRYYALADQFDPQKYDPDKWLKAAKEAGFTYAVLTTKHHDGYALWPSRYGIGTSQYIQGRDLIREYVDACRKNGMKVGFYFSPRDWHFPGLMHPVEFDANTRHQVPAITDSVANYQLYERFLAFVLAQMEEILTRYGKIDILWLDGMYFRGVSDMHTNQIYAWIRSLQPGIVVNDRWSNIVNPDDPDGTGMRIGDFTTPFECILPSYIPSRWWEHCDIWTSGGGGWGHDKTGKFRPYAWFFEHLVASRSLGGNFLPNVGPDGNGEMHPNYYRNMEAIAAWMSHSRESVIGAGPSPGVERSNVMITTRGNNWYLHLLPSFQKQVSLRTDREPISVTLLRTGEPIPYIYMDGFINFTLSPKLRTEMDDVVKVVVPSEENVMTVASYNIKYESKADYEDGNGWEKRKAPLAKLILDHGIDIVGTQEGTPKQLNELKTLLSDYQYIAYPYGGSDGKLHNCATYYRADRLELLDDGLFWLSETPEKHSIGWDATDTRICQWLKFREVKSGKVFFLFNAHFYYRNEKARERSADLVISKIEEIAKNNPVIFMGDLNSTPDMVQIQKLRSVLTDCSLVAPQVAGPRATYMGGRFHGKSEMQLDYIFINDKFQVSAFRTVTDTYNGERYPSDHLPVAAKLSIK</sequence>
<dbReference type="CDD" id="cd09083">
    <property type="entry name" value="EEP-1"/>
    <property type="match status" value="1"/>
</dbReference>
<feature type="signal peptide" evidence="7">
    <location>
        <begin position="1"/>
        <end position="26"/>
    </location>
</feature>
<feature type="domain" description="Glycoside hydrolase family 29 N-terminal" evidence="8">
    <location>
        <begin position="65"/>
        <end position="390"/>
    </location>
</feature>
<accession>A0A1G4G5F5</accession>
<comment type="similarity">
    <text evidence="2">Belongs to the glycosyl hydrolase 29 family.</text>
</comment>
<dbReference type="GO" id="GO:0005764">
    <property type="term" value="C:lysosome"/>
    <property type="evidence" value="ECO:0007669"/>
    <property type="project" value="TreeGrafter"/>
</dbReference>
<dbReference type="PRINTS" id="PR00741">
    <property type="entry name" value="GLHYDRLASE29"/>
</dbReference>
<dbReference type="InterPro" id="IPR036691">
    <property type="entry name" value="Endo/exonu/phosph_ase_sf"/>
</dbReference>
<dbReference type="SMART" id="SM00812">
    <property type="entry name" value="Alpha_L_fucos"/>
    <property type="match status" value="1"/>
</dbReference>
<comment type="function">
    <text evidence="1">Alpha-L-fucosidase is responsible for hydrolyzing the alpha-1,6-linked fucose joined to the reducing-end N-acetylglucosamine of the carbohydrate moieties of glycoproteins.</text>
</comment>
<feature type="domain" description="Endonuclease/exonuclease/phosphatase" evidence="9">
    <location>
        <begin position="489"/>
        <end position="732"/>
    </location>
</feature>